<feature type="region of interest" description="Disordered" evidence="1">
    <location>
        <begin position="16"/>
        <end position="67"/>
    </location>
</feature>
<evidence type="ECO:0000256" key="1">
    <source>
        <dbReference type="SAM" id="MobiDB-lite"/>
    </source>
</evidence>
<sequence>MSDSALGCAQNLDGSLRDASDIPWYNDVDDSALLSGPPPPRRPMHRAPFIPSSPTSDLSTKSQESGGRLRAVQVALLDLCNVDKTVPSSDKRKASPPPQNPRKKTRLQCPVQSSDKDSDAESAGYTTDPVVGTEGETPDTSTVNLAEYEKFKAMGNVDHEQVCTFSLSESTQSS</sequence>
<organism evidence="2 3">
    <name type="scientific">Favolaschia claudopus</name>
    <dbReference type="NCBI Taxonomy" id="2862362"/>
    <lineage>
        <taxon>Eukaryota</taxon>
        <taxon>Fungi</taxon>
        <taxon>Dikarya</taxon>
        <taxon>Basidiomycota</taxon>
        <taxon>Agaricomycotina</taxon>
        <taxon>Agaricomycetes</taxon>
        <taxon>Agaricomycetidae</taxon>
        <taxon>Agaricales</taxon>
        <taxon>Marasmiineae</taxon>
        <taxon>Mycenaceae</taxon>
        <taxon>Favolaschia</taxon>
    </lineage>
</organism>
<gene>
    <name evidence="2" type="ORF">R3P38DRAFT_3215592</name>
</gene>
<evidence type="ECO:0000313" key="2">
    <source>
        <dbReference type="EMBL" id="KAK7002433.1"/>
    </source>
</evidence>
<dbReference type="EMBL" id="JAWWNJ010000079">
    <property type="protein sequence ID" value="KAK7002433.1"/>
    <property type="molecule type" value="Genomic_DNA"/>
</dbReference>
<reference evidence="2 3" key="1">
    <citation type="journal article" date="2024" name="J Genomics">
        <title>Draft genome sequencing and assembly of Favolaschia claudopus CIRM-BRFM 2984 isolated from oak limbs.</title>
        <authorList>
            <person name="Navarro D."/>
            <person name="Drula E."/>
            <person name="Chaduli D."/>
            <person name="Cazenave R."/>
            <person name="Ahrendt S."/>
            <person name="Wang J."/>
            <person name="Lipzen A."/>
            <person name="Daum C."/>
            <person name="Barry K."/>
            <person name="Grigoriev I.V."/>
            <person name="Favel A."/>
            <person name="Rosso M.N."/>
            <person name="Martin F."/>
        </authorList>
    </citation>
    <scope>NUCLEOTIDE SEQUENCE [LARGE SCALE GENOMIC DNA]</scope>
    <source>
        <strain evidence="2 3">CIRM-BRFM 2984</strain>
    </source>
</reference>
<keyword evidence="3" id="KW-1185">Reference proteome</keyword>
<evidence type="ECO:0000313" key="3">
    <source>
        <dbReference type="Proteomes" id="UP001362999"/>
    </source>
</evidence>
<accession>A0AAW0A8W4</accession>
<comment type="caution">
    <text evidence="2">The sequence shown here is derived from an EMBL/GenBank/DDBJ whole genome shotgun (WGS) entry which is preliminary data.</text>
</comment>
<feature type="region of interest" description="Disordered" evidence="1">
    <location>
        <begin position="83"/>
        <end position="140"/>
    </location>
</feature>
<feature type="compositionally biased region" description="Polar residues" evidence="1">
    <location>
        <begin position="52"/>
        <end position="65"/>
    </location>
</feature>
<dbReference type="AlphaFoldDB" id="A0AAW0A8W4"/>
<proteinExistence type="predicted"/>
<name>A0AAW0A8W4_9AGAR</name>
<protein>
    <submittedName>
        <fullName evidence="2">Uncharacterized protein</fullName>
    </submittedName>
</protein>
<dbReference type="Proteomes" id="UP001362999">
    <property type="component" value="Unassembled WGS sequence"/>
</dbReference>